<evidence type="ECO:0000256" key="3">
    <source>
        <dbReference type="ARBA" id="ARBA00022801"/>
    </source>
</evidence>
<evidence type="ECO:0000256" key="2">
    <source>
        <dbReference type="ARBA" id="ARBA00022723"/>
    </source>
</evidence>
<keyword evidence="4" id="KW-0460">Magnesium</keyword>
<evidence type="ECO:0000259" key="5">
    <source>
        <dbReference type="Pfam" id="PF00293"/>
    </source>
</evidence>
<evidence type="ECO:0000256" key="1">
    <source>
        <dbReference type="ARBA" id="ARBA00001946"/>
    </source>
</evidence>
<dbReference type="EMBL" id="KE346361">
    <property type="protein sequence ID" value="KJE90555.1"/>
    <property type="molecule type" value="Genomic_DNA"/>
</dbReference>
<dbReference type="Pfam" id="PF00293">
    <property type="entry name" value="NUDIX"/>
    <property type="match status" value="1"/>
</dbReference>
<proteinExistence type="predicted"/>
<keyword evidence="7" id="KW-1185">Reference proteome</keyword>
<dbReference type="InterPro" id="IPR015797">
    <property type="entry name" value="NUDIX_hydrolase-like_dom_sf"/>
</dbReference>
<dbReference type="InterPro" id="IPR000086">
    <property type="entry name" value="NUDIX_hydrolase_dom"/>
</dbReference>
<dbReference type="OrthoDB" id="2011998at2759"/>
<feature type="domain" description="Nudix hydrolase" evidence="5">
    <location>
        <begin position="25"/>
        <end position="132"/>
    </location>
</feature>
<keyword evidence="3" id="KW-0378">Hydrolase</keyword>
<dbReference type="GO" id="GO:0005737">
    <property type="term" value="C:cytoplasm"/>
    <property type="evidence" value="ECO:0007669"/>
    <property type="project" value="TreeGrafter"/>
</dbReference>
<dbReference type="Proteomes" id="UP000008743">
    <property type="component" value="Unassembled WGS sequence"/>
</dbReference>
<comment type="cofactor">
    <cofactor evidence="1">
        <name>Mg(2+)</name>
        <dbReference type="ChEBI" id="CHEBI:18420"/>
    </cofactor>
</comment>
<dbReference type="STRING" id="595528.A0A0D2WK44"/>
<sequence>MDASAIPLTSRLGRDMQVYHDGVRQVAGCVITRRDTGGQREILLVTSRAKQEWILPKGGWESDESIEESARREAIEEAGIVGRITRSLGSVQVASKNGNSTSCIHWFELAVDQVLDQWPEQRERSRKWVGLHHQARR</sequence>
<dbReference type="InterPro" id="IPR047198">
    <property type="entry name" value="DDP-like_NUDIX"/>
</dbReference>
<dbReference type="Gene3D" id="3.90.79.10">
    <property type="entry name" value="Nucleoside Triphosphate Pyrophosphohydrolase"/>
    <property type="match status" value="1"/>
</dbReference>
<gene>
    <name evidence="6" type="ORF">CAOG_008552</name>
</gene>
<dbReference type="PhylomeDB" id="A0A0D2WK44"/>
<dbReference type="SUPFAM" id="SSF55811">
    <property type="entry name" value="Nudix"/>
    <property type="match status" value="1"/>
</dbReference>
<dbReference type="PANTHER" id="PTHR12629:SF0">
    <property type="entry name" value="DIPHOSPHOINOSITOL-POLYPHOSPHATE DIPHOSPHATASE"/>
    <property type="match status" value="1"/>
</dbReference>
<dbReference type="AlphaFoldDB" id="A0A0D2WK44"/>
<evidence type="ECO:0000313" key="6">
    <source>
        <dbReference type="EMBL" id="KJE90555.1"/>
    </source>
</evidence>
<dbReference type="GO" id="GO:0016462">
    <property type="term" value="F:pyrophosphatase activity"/>
    <property type="evidence" value="ECO:0007669"/>
    <property type="project" value="InterPro"/>
</dbReference>
<reference evidence="7" key="1">
    <citation type="submission" date="2011-02" db="EMBL/GenBank/DDBJ databases">
        <title>The Genome Sequence of Capsaspora owczarzaki ATCC 30864.</title>
        <authorList>
            <person name="Russ C."/>
            <person name="Cuomo C."/>
            <person name="Burger G."/>
            <person name="Gray M.W."/>
            <person name="Holland P.W.H."/>
            <person name="King N."/>
            <person name="Lang F.B.F."/>
            <person name="Roger A.J."/>
            <person name="Ruiz-Trillo I."/>
            <person name="Young S.K."/>
            <person name="Zeng Q."/>
            <person name="Gargeya S."/>
            <person name="Alvarado L."/>
            <person name="Berlin A."/>
            <person name="Chapman S.B."/>
            <person name="Chen Z."/>
            <person name="Freedman E."/>
            <person name="Gellesch M."/>
            <person name="Goldberg J."/>
            <person name="Griggs A."/>
            <person name="Gujja S."/>
            <person name="Heilman E."/>
            <person name="Heiman D."/>
            <person name="Howarth C."/>
            <person name="Mehta T."/>
            <person name="Neiman D."/>
            <person name="Pearson M."/>
            <person name="Roberts A."/>
            <person name="Saif S."/>
            <person name="Shea T."/>
            <person name="Shenoy N."/>
            <person name="Sisk P."/>
            <person name="Stolte C."/>
            <person name="Sykes S."/>
            <person name="White J."/>
            <person name="Yandava C."/>
            <person name="Haas B."/>
            <person name="Nusbaum C."/>
            <person name="Birren B."/>
        </authorList>
    </citation>
    <scope>NUCLEOTIDE SEQUENCE</scope>
    <source>
        <strain evidence="7">ATCC 30864</strain>
    </source>
</reference>
<evidence type="ECO:0000313" key="7">
    <source>
        <dbReference type="Proteomes" id="UP000008743"/>
    </source>
</evidence>
<dbReference type="GO" id="GO:0005634">
    <property type="term" value="C:nucleus"/>
    <property type="evidence" value="ECO:0007669"/>
    <property type="project" value="TreeGrafter"/>
</dbReference>
<organism evidence="6 7">
    <name type="scientific">Capsaspora owczarzaki (strain ATCC 30864)</name>
    <dbReference type="NCBI Taxonomy" id="595528"/>
    <lineage>
        <taxon>Eukaryota</taxon>
        <taxon>Filasterea</taxon>
        <taxon>Capsaspora</taxon>
    </lineage>
</organism>
<name>A0A0D2WK44_CAPO3</name>
<protein>
    <recommendedName>
        <fullName evidence="5">Nudix hydrolase domain-containing protein</fullName>
    </recommendedName>
</protein>
<evidence type="ECO:0000256" key="4">
    <source>
        <dbReference type="ARBA" id="ARBA00022842"/>
    </source>
</evidence>
<dbReference type="eggNOG" id="KOG2839">
    <property type="taxonomic scope" value="Eukaryota"/>
</dbReference>
<dbReference type="InParanoid" id="A0A0D2WK44"/>
<dbReference type="FunCoup" id="A0A0D2WK44">
    <property type="interactions" value="177"/>
</dbReference>
<accession>A0A0D2WK44</accession>
<keyword evidence="2" id="KW-0479">Metal-binding</keyword>
<dbReference type="PANTHER" id="PTHR12629">
    <property type="entry name" value="DIPHOSPHOINOSITOL POLYPHOSPHATE PHOSPHOHYDROLASE"/>
    <property type="match status" value="1"/>
</dbReference>
<dbReference type="GO" id="GO:0046872">
    <property type="term" value="F:metal ion binding"/>
    <property type="evidence" value="ECO:0007669"/>
    <property type="project" value="UniProtKB-KW"/>
</dbReference>
<dbReference type="CDD" id="cd04666">
    <property type="entry name" value="NUDIX_DIPP2_like_Nudt4"/>
    <property type="match status" value="1"/>
</dbReference>